<comment type="caution">
    <text evidence="1">The sequence shown here is derived from an EMBL/GenBank/DDBJ whole genome shotgun (WGS) entry which is preliminary data.</text>
</comment>
<dbReference type="GO" id="GO:1904047">
    <property type="term" value="F:S-adenosyl-L-methionine binding"/>
    <property type="evidence" value="ECO:0007669"/>
    <property type="project" value="TreeGrafter"/>
</dbReference>
<name>A0AAV4LJS8_9BACL</name>
<dbReference type="Proteomes" id="UP001057291">
    <property type="component" value="Unassembled WGS sequence"/>
</dbReference>
<dbReference type="GO" id="GO:0042601">
    <property type="term" value="C:endospore-forming forespore"/>
    <property type="evidence" value="ECO:0007669"/>
    <property type="project" value="TreeGrafter"/>
</dbReference>
<proteinExistence type="predicted"/>
<dbReference type="PANTHER" id="PTHR37822">
    <property type="entry name" value="SPORE PHOTOPRODUCT LYASE-RELATED"/>
    <property type="match status" value="1"/>
</dbReference>
<evidence type="ECO:0000313" key="2">
    <source>
        <dbReference type="Proteomes" id="UP001057291"/>
    </source>
</evidence>
<accession>A0AAV4LJS8</accession>
<sequence>MTQTILQRFPHANRIEIDRYQDVFNRSKQNFFLQKHAPKLILAVKKAPFLYRGAEVCHDFGNTYFYYTSSALNCLYNCEYCFLQGMFPSANIVLFVNIDDYFTEVSHTLQKHPVYLAISYETDLLAFERIAPYVSKWIDYAREQEDLLLEVRSKSANYTAIQHLEPASQVILAWTLSPDAVIQQFEAGTPNLTARLKSLRQAIDDGWKVRICFDPVLHIENWQEHYRECIERTFSVVPAEKIQDISIGVFRIPRDYLKKIRKHRTDSALLHYPFESHDGVFSYPHEIAKQLIDHVYQHVNTYVPKEKIYI</sequence>
<reference evidence="1" key="1">
    <citation type="journal article" date="2023" name="Int. J. Syst. Evol. Microbiol.">
        <title>Collibacillus ludicampi gen. nov., sp. nov., a new soil bacterium of the family Alicyclobacillaceae.</title>
        <authorList>
            <person name="Jojima T."/>
            <person name="Ioku Y."/>
            <person name="Fukuta Y."/>
            <person name="Shirasaka N."/>
            <person name="Matsumura Y."/>
            <person name="Mori M."/>
        </authorList>
    </citation>
    <scope>NUCLEOTIDE SEQUENCE</scope>
    <source>
        <strain evidence="1">TP075</strain>
    </source>
</reference>
<gene>
    <name evidence="1" type="ORF">DNHGIG_36560</name>
</gene>
<dbReference type="Gene3D" id="3.80.30.30">
    <property type="match status" value="1"/>
</dbReference>
<keyword evidence="2" id="KW-1185">Reference proteome</keyword>
<dbReference type="InterPro" id="IPR049539">
    <property type="entry name" value="SPL"/>
</dbReference>
<evidence type="ECO:0000313" key="1">
    <source>
        <dbReference type="EMBL" id="GIM48107.1"/>
    </source>
</evidence>
<dbReference type="Gene3D" id="3.40.50.12110">
    <property type="match status" value="1"/>
</dbReference>
<dbReference type="Pfam" id="PF20903">
    <property type="entry name" value="SPL"/>
    <property type="match status" value="1"/>
</dbReference>
<dbReference type="GO" id="GO:0051539">
    <property type="term" value="F:4 iron, 4 sulfur cluster binding"/>
    <property type="evidence" value="ECO:0007669"/>
    <property type="project" value="TreeGrafter"/>
</dbReference>
<dbReference type="PANTHER" id="PTHR37822:SF2">
    <property type="entry name" value="SPORE PHOTOPRODUCT LYASE"/>
    <property type="match status" value="1"/>
</dbReference>
<dbReference type="EMBL" id="BOQE01000001">
    <property type="protein sequence ID" value="GIM48107.1"/>
    <property type="molecule type" value="Genomic_DNA"/>
</dbReference>
<dbReference type="GO" id="GO:0003913">
    <property type="term" value="F:DNA photolyase activity"/>
    <property type="evidence" value="ECO:0007669"/>
    <property type="project" value="TreeGrafter"/>
</dbReference>
<dbReference type="AlphaFoldDB" id="A0AAV4LJS8"/>
<organism evidence="1 2">
    <name type="scientific">Collibacillus ludicampi</name>
    <dbReference type="NCBI Taxonomy" id="2771369"/>
    <lineage>
        <taxon>Bacteria</taxon>
        <taxon>Bacillati</taxon>
        <taxon>Bacillota</taxon>
        <taxon>Bacilli</taxon>
        <taxon>Bacillales</taxon>
        <taxon>Alicyclobacillaceae</taxon>
        <taxon>Collibacillus</taxon>
    </lineage>
</organism>
<protein>
    <submittedName>
        <fullName evidence="1">Deoxyribodipyrimidine photo-lyase</fullName>
    </submittedName>
</protein>